<feature type="domain" description="N-acetyltransferase" evidence="1">
    <location>
        <begin position="2"/>
        <end position="146"/>
    </location>
</feature>
<dbReference type="PROSITE" id="PS51186">
    <property type="entry name" value="GNAT"/>
    <property type="match status" value="1"/>
</dbReference>
<dbReference type="Pfam" id="PF00583">
    <property type="entry name" value="Acetyltransf_1"/>
    <property type="match status" value="1"/>
</dbReference>
<dbReference type="EC" id="2.3.1.57" evidence="2"/>
<dbReference type="CDD" id="cd04301">
    <property type="entry name" value="NAT_SF"/>
    <property type="match status" value="1"/>
</dbReference>
<dbReference type="Gene3D" id="3.40.630.30">
    <property type="match status" value="1"/>
</dbReference>
<sequence length="148" mass="17273">MIRLEEITEENWIECIGLKEEENARKFIASNLFSIAQAQFYPKAISRAIYNDQTMVGYTLHGEDEDEHDMFHIDRLMIGLDYRNNGFASETLQLIINEASEKGYNKLAASVHPENKKMHNLLGKFGFEFRGEYDDDEMVFRRVSINNK</sequence>
<name>A0ABS2NPK4_9FIRM</name>
<proteinExistence type="predicted"/>
<dbReference type="InterPro" id="IPR016181">
    <property type="entry name" value="Acyl_CoA_acyltransferase"/>
</dbReference>
<organism evidence="2 3">
    <name type="scientific">Alkaliphilus hydrothermalis</name>
    <dbReference type="NCBI Taxonomy" id="1482730"/>
    <lineage>
        <taxon>Bacteria</taxon>
        <taxon>Bacillati</taxon>
        <taxon>Bacillota</taxon>
        <taxon>Clostridia</taxon>
        <taxon>Peptostreptococcales</taxon>
        <taxon>Natronincolaceae</taxon>
        <taxon>Alkaliphilus</taxon>
    </lineage>
</organism>
<gene>
    <name evidence="2" type="ORF">JOC73_001400</name>
</gene>
<accession>A0ABS2NPK4</accession>
<evidence type="ECO:0000313" key="2">
    <source>
        <dbReference type="EMBL" id="MBM7614881.1"/>
    </source>
</evidence>
<dbReference type="RefSeq" id="WP_204401515.1">
    <property type="nucleotide sequence ID" value="NZ_JAFBEE010000007.1"/>
</dbReference>
<dbReference type="InterPro" id="IPR000182">
    <property type="entry name" value="GNAT_dom"/>
</dbReference>
<protein>
    <submittedName>
        <fullName evidence="2">Diamine N-acetyltransferase</fullName>
        <ecNumber evidence="2">2.3.1.57</ecNumber>
    </submittedName>
</protein>
<dbReference type="GO" id="GO:0004145">
    <property type="term" value="F:diamine N-acetyltransferase activity"/>
    <property type="evidence" value="ECO:0007669"/>
    <property type="project" value="UniProtKB-EC"/>
</dbReference>
<evidence type="ECO:0000259" key="1">
    <source>
        <dbReference type="PROSITE" id="PS51186"/>
    </source>
</evidence>
<dbReference type="Proteomes" id="UP001314796">
    <property type="component" value="Unassembled WGS sequence"/>
</dbReference>
<dbReference type="SUPFAM" id="SSF55729">
    <property type="entry name" value="Acyl-CoA N-acyltransferases (Nat)"/>
    <property type="match status" value="1"/>
</dbReference>
<reference evidence="2 3" key="1">
    <citation type="submission" date="2021-01" db="EMBL/GenBank/DDBJ databases">
        <title>Genomic Encyclopedia of Type Strains, Phase IV (KMG-IV): sequencing the most valuable type-strain genomes for metagenomic binning, comparative biology and taxonomic classification.</title>
        <authorList>
            <person name="Goeker M."/>
        </authorList>
    </citation>
    <scope>NUCLEOTIDE SEQUENCE [LARGE SCALE GENOMIC DNA]</scope>
    <source>
        <strain evidence="2 3">DSM 25890</strain>
    </source>
</reference>
<dbReference type="EMBL" id="JAFBEE010000007">
    <property type="protein sequence ID" value="MBM7614881.1"/>
    <property type="molecule type" value="Genomic_DNA"/>
</dbReference>
<comment type="caution">
    <text evidence="2">The sequence shown here is derived from an EMBL/GenBank/DDBJ whole genome shotgun (WGS) entry which is preliminary data.</text>
</comment>
<keyword evidence="3" id="KW-1185">Reference proteome</keyword>
<evidence type="ECO:0000313" key="3">
    <source>
        <dbReference type="Proteomes" id="UP001314796"/>
    </source>
</evidence>
<keyword evidence="2" id="KW-0012">Acyltransferase</keyword>
<keyword evidence="2" id="KW-0808">Transferase</keyword>